<keyword evidence="2" id="KW-1185">Reference proteome</keyword>
<proteinExistence type="predicted"/>
<accession>A0ABP6SYB5</accession>
<evidence type="ECO:0000313" key="1">
    <source>
        <dbReference type="EMBL" id="GAA3388539.1"/>
    </source>
</evidence>
<gene>
    <name evidence="1" type="ORF">GCM10020369_35110</name>
</gene>
<dbReference type="RefSeq" id="WP_345729196.1">
    <property type="nucleotide sequence ID" value="NZ_BAAAYN010000023.1"/>
</dbReference>
<reference evidence="2" key="1">
    <citation type="journal article" date="2019" name="Int. J. Syst. Evol. Microbiol.">
        <title>The Global Catalogue of Microorganisms (GCM) 10K type strain sequencing project: providing services to taxonomists for standard genome sequencing and annotation.</title>
        <authorList>
            <consortium name="The Broad Institute Genomics Platform"/>
            <consortium name="The Broad Institute Genome Sequencing Center for Infectious Disease"/>
            <person name="Wu L."/>
            <person name="Ma J."/>
        </authorList>
    </citation>
    <scope>NUCLEOTIDE SEQUENCE [LARGE SCALE GENOMIC DNA]</scope>
    <source>
        <strain evidence="2">JCM 9458</strain>
    </source>
</reference>
<name>A0ABP6SYB5_9ACTN</name>
<dbReference type="EMBL" id="BAAAYN010000023">
    <property type="protein sequence ID" value="GAA3388539.1"/>
    <property type="molecule type" value="Genomic_DNA"/>
</dbReference>
<evidence type="ECO:0000313" key="2">
    <source>
        <dbReference type="Proteomes" id="UP001501676"/>
    </source>
</evidence>
<protein>
    <submittedName>
        <fullName evidence="1">Uncharacterized protein</fullName>
    </submittedName>
</protein>
<organism evidence="1 2">
    <name type="scientific">Cryptosporangium minutisporangium</name>
    <dbReference type="NCBI Taxonomy" id="113569"/>
    <lineage>
        <taxon>Bacteria</taxon>
        <taxon>Bacillati</taxon>
        <taxon>Actinomycetota</taxon>
        <taxon>Actinomycetes</taxon>
        <taxon>Cryptosporangiales</taxon>
        <taxon>Cryptosporangiaceae</taxon>
        <taxon>Cryptosporangium</taxon>
    </lineage>
</organism>
<sequence length="168" mass="17966">MSWSLFMVPLHSLARDGLAEWLASATSTRGLPDEIPLPRPLPTVAEVLDAFRLAGCHGTNWFEVIDEDAGTRLPECPEPTTCASVGGLDLGEVSLYATGQTSSLPPIPADVPVETVTFRKPSAAAVMRAACALASSAGPQLLFDHSGDPVFVVWPGEVTRELELDWPW</sequence>
<dbReference type="Proteomes" id="UP001501676">
    <property type="component" value="Unassembled WGS sequence"/>
</dbReference>
<comment type="caution">
    <text evidence="1">The sequence shown here is derived from an EMBL/GenBank/DDBJ whole genome shotgun (WGS) entry which is preliminary data.</text>
</comment>